<accession>A0ABT8R148</accession>
<evidence type="ECO:0000313" key="3">
    <source>
        <dbReference type="Proteomes" id="UP001168528"/>
    </source>
</evidence>
<dbReference type="Proteomes" id="UP001168528">
    <property type="component" value="Unassembled WGS sequence"/>
</dbReference>
<protein>
    <submittedName>
        <fullName evidence="2">Uncharacterized protein</fullName>
    </submittedName>
</protein>
<gene>
    <name evidence="2" type="ORF">Q0590_06110</name>
</gene>
<evidence type="ECO:0000256" key="1">
    <source>
        <dbReference type="SAM" id="Phobius"/>
    </source>
</evidence>
<sequence>MAHSFFIIGLGFLLNLKPEIAGQKDAISASLIPALGQLLQNYLFTGMQLLVCFLVLYVVFRKWHMRYTGKLY</sequence>
<feature type="transmembrane region" description="Helical" evidence="1">
    <location>
        <begin position="42"/>
        <end position="60"/>
    </location>
</feature>
<keyword evidence="1" id="KW-0472">Membrane</keyword>
<keyword evidence="3" id="KW-1185">Reference proteome</keyword>
<organism evidence="2 3">
    <name type="scientific">Rhodocytophaga aerolata</name>
    <dbReference type="NCBI Taxonomy" id="455078"/>
    <lineage>
        <taxon>Bacteria</taxon>
        <taxon>Pseudomonadati</taxon>
        <taxon>Bacteroidota</taxon>
        <taxon>Cytophagia</taxon>
        <taxon>Cytophagales</taxon>
        <taxon>Rhodocytophagaceae</taxon>
        <taxon>Rhodocytophaga</taxon>
    </lineage>
</organism>
<keyword evidence="1" id="KW-0812">Transmembrane</keyword>
<comment type="caution">
    <text evidence="2">The sequence shown here is derived from an EMBL/GenBank/DDBJ whole genome shotgun (WGS) entry which is preliminary data.</text>
</comment>
<dbReference type="RefSeq" id="WP_302036614.1">
    <property type="nucleotide sequence ID" value="NZ_JAUKPO010000002.1"/>
</dbReference>
<reference evidence="2" key="1">
    <citation type="submission" date="2023-07" db="EMBL/GenBank/DDBJ databases">
        <title>The genome sequence of Rhodocytophaga aerolata KACC 12507.</title>
        <authorList>
            <person name="Zhang X."/>
        </authorList>
    </citation>
    <scope>NUCLEOTIDE SEQUENCE</scope>
    <source>
        <strain evidence="2">KACC 12507</strain>
    </source>
</reference>
<evidence type="ECO:0000313" key="2">
    <source>
        <dbReference type="EMBL" id="MDO1445815.1"/>
    </source>
</evidence>
<keyword evidence="1" id="KW-1133">Transmembrane helix</keyword>
<dbReference type="EMBL" id="JAUKPO010000002">
    <property type="protein sequence ID" value="MDO1445815.1"/>
    <property type="molecule type" value="Genomic_DNA"/>
</dbReference>
<name>A0ABT8R148_9BACT</name>
<proteinExistence type="predicted"/>